<dbReference type="PANTHER" id="PTHR36174:SF1">
    <property type="entry name" value="LIPID II:GLYCINE GLYCYLTRANSFERASE"/>
    <property type="match status" value="1"/>
</dbReference>
<dbReference type="PANTHER" id="PTHR36174">
    <property type="entry name" value="LIPID II:GLYCINE GLYCYLTRANSFERASE"/>
    <property type="match status" value="1"/>
</dbReference>
<name>A0A7X4HGR8_9BURK</name>
<evidence type="ECO:0000313" key="3">
    <source>
        <dbReference type="Proteomes" id="UP000450676"/>
    </source>
</evidence>
<dbReference type="InterPro" id="IPR038740">
    <property type="entry name" value="BioF2-like_GNAT_dom"/>
</dbReference>
<protein>
    <submittedName>
        <fullName evidence="2">FemAB family PEP-CTERM system-associated protein</fullName>
    </submittedName>
</protein>
<keyword evidence="3" id="KW-1185">Reference proteome</keyword>
<sequence>MSSVVDVAPAVATLKLLTPADHGRWDAFVRAAPQATFFHLAAWQTLIQRCYGHKTWFYYVEQDGRIQGILGLCEIKSRLFGHSLSSLPFCVHGGVVALNDGARAMLDAAASKLADDLGAGHLEYRNIEPTGKPGWHVKDLYVTFRKAISENHEENMNAIPRKQRAMVRKGIKCGLAAEIDQTVDRFFHIYATSVLRLGTPVFPKKYFALIKELFGEQCEIRIIVKDGEPVAGVMSFFWRDEVLPYYGGSMPIARDVAGNDFMYWNLMEASVERGVRLFDFGRSKIGTGAYDFKKNWGFTATPLAYEYQMHAATELPDNNPLNPKYQLFIKLWKRLPLPLANLLGPHIVRSLG</sequence>
<dbReference type="NCBIfam" id="TIGR03019">
    <property type="entry name" value="pepcterm_femAB"/>
    <property type="match status" value="1"/>
</dbReference>
<dbReference type="SUPFAM" id="SSF55729">
    <property type="entry name" value="Acyl-CoA N-acyltransferases (Nat)"/>
    <property type="match status" value="2"/>
</dbReference>
<evidence type="ECO:0000259" key="1">
    <source>
        <dbReference type="Pfam" id="PF13480"/>
    </source>
</evidence>
<dbReference type="EMBL" id="WWCU01000043">
    <property type="protein sequence ID" value="MYN10684.1"/>
    <property type="molecule type" value="Genomic_DNA"/>
</dbReference>
<gene>
    <name evidence="2" type="ORF">GTP77_25520</name>
</gene>
<dbReference type="InterPro" id="IPR016181">
    <property type="entry name" value="Acyl_CoA_acyltransferase"/>
</dbReference>
<dbReference type="RefSeq" id="WP_161074969.1">
    <property type="nucleotide sequence ID" value="NZ_WWCU01000043.1"/>
</dbReference>
<dbReference type="AlphaFoldDB" id="A0A7X4HGR8"/>
<accession>A0A7X4HGR8</accession>
<dbReference type="Proteomes" id="UP000450676">
    <property type="component" value="Unassembled WGS sequence"/>
</dbReference>
<evidence type="ECO:0000313" key="2">
    <source>
        <dbReference type="EMBL" id="MYN10684.1"/>
    </source>
</evidence>
<comment type="caution">
    <text evidence="2">The sequence shown here is derived from an EMBL/GenBank/DDBJ whole genome shotgun (WGS) entry which is preliminary data.</text>
</comment>
<reference evidence="2 3" key="1">
    <citation type="submission" date="2019-12" db="EMBL/GenBank/DDBJ databases">
        <title>Novel species isolated from a subtropical stream in China.</title>
        <authorList>
            <person name="Lu H."/>
        </authorList>
    </citation>
    <scope>NUCLEOTIDE SEQUENCE [LARGE SCALE GENOMIC DNA]</scope>
    <source>
        <strain evidence="2 3">FT127W</strain>
    </source>
</reference>
<dbReference type="InterPro" id="IPR017469">
    <property type="entry name" value="PEP-CTERM_FemAB-rel"/>
</dbReference>
<proteinExistence type="predicted"/>
<feature type="domain" description="BioF2-like acetyltransferase" evidence="1">
    <location>
        <begin position="175"/>
        <end position="294"/>
    </location>
</feature>
<dbReference type="Pfam" id="PF13480">
    <property type="entry name" value="Acetyltransf_6"/>
    <property type="match status" value="1"/>
</dbReference>
<organism evidence="2 3">
    <name type="scientific">Pseudoduganella aquatica</name>
    <dbReference type="NCBI Taxonomy" id="2660641"/>
    <lineage>
        <taxon>Bacteria</taxon>
        <taxon>Pseudomonadati</taxon>
        <taxon>Pseudomonadota</taxon>
        <taxon>Betaproteobacteria</taxon>
        <taxon>Burkholderiales</taxon>
        <taxon>Oxalobacteraceae</taxon>
        <taxon>Telluria group</taxon>
        <taxon>Pseudoduganella</taxon>
    </lineage>
</organism>
<dbReference type="Gene3D" id="3.40.630.30">
    <property type="match status" value="1"/>
</dbReference>
<dbReference type="InterPro" id="IPR050644">
    <property type="entry name" value="PG_Glycine_Bridge_Synth"/>
</dbReference>